<comment type="caution">
    <text evidence="2">The sequence shown here is derived from an EMBL/GenBank/DDBJ whole genome shotgun (WGS) entry which is preliminary data.</text>
</comment>
<reference evidence="2" key="1">
    <citation type="submission" date="2021-01" db="EMBL/GenBank/DDBJ databases">
        <title>Genomic Encyclopedia of Type Strains, Phase IV (KMG-IV): sequencing the most valuable type-strain genomes for metagenomic binning, comparative biology and taxonomic classification.</title>
        <authorList>
            <person name="Goeker M."/>
        </authorList>
    </citation>
    <scope>NUCLEOTIDE SEQUENCE</scope>
    <source>
        <strain evidence="2">DSM 21943</strain>
    </source>
</reference>
<name>A0ABS2SNT1_9BACI</name>
<proteinExistence type="predicted"/>
<evidence type="ECO:0000256" key="1">
    <source>
        <dbReference type="SAM" id="Phobius"/>
    </source>
</evidence>
<keyword evidence="1" id="KW-0812">Transmembrane</keyword>
<dbReference type="Proteomes" id="UP001179280">
    <property type="component" value="Unassembled WGS sequence"/>
</dbReference>
<keyword evidence="3" id="KW-1185">Reference proteome</keyword>
<keyword evidence="1" id="KW-1133">Transmembrane helix</keyword>
<feature type="transmembrane region" description="Helical" evidence="1">
    <location>
        <begin position="64"/>
        <end position="88"/>
    </location>
</feature>
<evidence type="ECO:0000313" key="3">
    <source>
        <dbReference type="Proteomes" id="UP001179280"/>
    </source>
</evidence>
<organism evidence="2 3">
    <name type="scientific">Shouchella xiaoxiensis</name>
    <dbReference type="NCBI Taxonomy" id="766895"/>
    <lineage>
        <taxon>Bacteria</taxon>
        <taxon>Bacillati</taxon>
        <taxon>Bacillota</taxon>
        <taxon>Bacilli</taxon>
        <taxon>Bacillales</taxon>
        <taxon>Bacillaceae</taxon>
        <taxon>Shouchella</taxon>
    </lineage>
</organism>
<evidence type="ECO:0000313" key="2">
    <source>
        <dbReference type="EMBL" id="MBM7837182.1"/>
    </source>
</evidence>
<protein>
    <submittedName>
        <fullName evidence="2">Uncharacterized protein</fullName>
    </submittedName>
</protein>
<dbReference type="RefSeq" id="WP_204464050.1">
    <property type="nucleotide sequence ID" value="NZ_JAFBCV010000001.1"/>
</dbReference>
<accession>A0ABS2SNT1</accession>
<sequence>MNLNSIIENGKKYGFVAFVAFLLLALVLRSVSDNADRLLAQLHRLMGQPFHVSFLRYSDSQHDLVQMLQFILLSVLYASLAVGIYTLVRFFIRRQAAAPDFGYSSRVVIEERLSELIHSIEENKHISVIQQNLQHYFDGLSVELAKVLNVKPKDFSTHWFYTDTGGYLKVLRNVQKEKDLVDELIASSIRFKQNRVQDSIQIKKPESAIHDFLLIRNYGNVKLGLAICLYKPNLLTSSVEENMINLTSDIALLGLNDELFGEIQIKVES</sequence>
<keyword evidence="1" id="KW-0472">Membrane</keyword>
<dbReference type="EMBL" id="JAFBCV010000001">
    <property type="protein sequence ID" value="MBM7837182.1"/>
    <property type="molecule type" value="Genomic_DNA"/>
</dbReference>
<gene>
    <name evidence="2" type="ORF">JOC54_000413</name>
</gene>